<dbReference type="Pfam" id="PF24626">
    <property type="entry name" value="SH3_Tf2-1"/>
    <property type="match status" value="1"/>
</dbReference>
<accession>A0A6L2LRV7</accession>
<comment type="caution">
    <text evidence="4">The sequence shown here is derived from an EMBL/GenBank/DDBJ whole genome shotgun (WGS) entry which is preliminary data.</text>
</comment>
<feature type="compositionally biased region" description="Acidic residues" evidence="1">
    <location>
        <begin position="387"/>
        <end position="396"/>
    </location>
</feature>
<feature type="domain" description="Integrase zinc-binding" evidence="2">
    <location>
        <begin position="23"/>
        <end position="76"/>
    </location>
</feature>
<feature type="region of interest" description="Disordered" evidence="1">
    <location>
        <begin position="371"/>
        <end position="425"/>
    </location>
</feature>
<feature type="domain" description="Tf2-1-like SH3-like" evidence="3">
    <location>
        <begin position="100"/>
        <end position="131"/>
    </location>
</feature>
<organism evidence="4">
    <name type="scientific">Tanacetum cinerariifolium</name>
    <name type="common">Dalmatian daisy</name>
    <name type="synonym">Chrysanthemum cinerariifolium</name>
    <dbReference type="NCBI Taxonomy" id="118510"/>
    <lineage>
        <taxon>Eukaryota</taxon>
        <taxon>Viridiplantae</taxon>
        <taxon>Streptophyta</taxon>
        <taxon>Embryophyta</taxon>
        <taxon>Tracheophyta</taxon>
        <taxon>Spermatophyta</taxon>
        <taxon>Magnoliopsida</taxon>
        <taxon>eudicotyledons</taxon>
        <taxon>Gunneridae</taxon>
        <taxon>Pentapetalae</taxon>
        <taxon>asterids</taxon>
        <taxon>campanulids</taxon>
        <taxon>Asterales</taxon>
        <taxon>Asteraceae</taxon>
        <taxon>Asteroideae</taxon>
        <taxon>Anthemideae</taxon>
        <taxon>Anthemidinae</taxon>
        <taxon>Tanacetum</taxon>
    </lineage>
</organism>
<keyword evidence="4" id="KW-0808">Transferase</keyword>
<keyword evidence="4" id="KW-0548">Nucleotidyltransferase</keyword>
<feature type="compositionally biased region" description="Basic and acidic residues" evidence="1">
    <location>
        <begin position="397"/>
        <end position="415"/>
    </location>
</feature>
<gene>
    <name evidence="4" type="ORF">Tci_035655</name>
</gene>
<reference evidence="4" key="1">
    <citation type="journal article" date="2019" name="Sci. Rep.">
        <title>Draft genome of Tanacetum cinerariifolium, the natural source of mosquito coil.</title>
        <authorList>
            <person name="Yamashiro T."/>
            <person name="Shiraishi A."/>
            <person name="Satake H."/>
            <person name="Nakayama K."/>
        </authorList>
    </citation>
    <scope>NUCLEOTIDE SEQUENCE</scope>
</reference>
<dbReference type="EMBL" id="BKCJ010004890">
    <property type="protein sequence ID" value="GEU63677.1"/>
    <property type="molecule type" value="Genomic_DNA"/>
</dbReference>
<evidence type="ECO:0000259" key="2">
    <source>
        <dbReference type="Pfam" id="PF17921"/>
    </source>
</evidence>
<dbReference type="PANTHER" id="PTHR46148">
    <property type="entry name" value="CHROMO DOMAIN-CONTAINING PROTEIN"/>
    <property type="match status" value="1"/>
</dbReference>
<protein>
    <submittedName>
        <fullName evidence="4">RNA-directed DNA polymerase, eukaryota, nucleotide-binding alpha-beta plait domain protein</fullName>
    </submittedName>
</protein>
<evidence type="ECO:0000313" key="4">
    <source>
        <dbReference type="EMBL" id="GEU63677.1"/>
    </source>
</evidence>
<dbReference type="Gene3D" id="1.10.340.70">
    <property type="match status" value="1"/>
</dbReference>
<dbReference type="InterPro" id="IPR056924">
    <property type="entry name" value="SH3_Tf2-1"/>
</dbReference>
<dbReference type="GO" id="GO:0003964">
    <property type="term" value="F:RNA-directed DNA polymerase activity"/>
    <property type="evidence" value="ECO:0007669"/>
    <property type="project" value="UniProtKB-KW"/>
</dbReference>
<evidence type="ECO:0000259" key="3">
    <source>
        <dbReference type="Pfam" id="PF24626"/>
    </source>
</evidence>
<dbReference type="AlphaFoldDB" id="A0A6L2LRV7"/>
<name>A0A6L2LRV7_TANCI</name>
<evidence type="ECO:0000256" key="1">
    <source>
        <dbReference type="SAM" id="MobiDB-lite"/>
    </source>
</evidence>
<dbReference type="InterPro" id="IPR041588">
    <property type="entry name" value="Integrase_H2C2"/>
</dbReference>
<sequence>MKRKEDDVMYFVGRIWVPLAGNVRTLVMDGAHKSRYSIHPGVEKMYHDLRDVYLWLGMKRDIAIYVSKYLTYSKIKAEHQKPYGLLKQLEIPEWKTIQNIERIGLVAYRLKLPQELNGVHNMFHVSKLKKCLVYETLHVPLEKIQIDAKLYFIEEPMEIIDWEVKKLKRTRILIVKGTPKSISLAQSRPALVINDYYLLEHDFSKYTMGKVIEVSAILNLPFFLSKEGFLDVKITYRGGLWVLIQTDTLESKEKFINHIRLRSWFTTMYHACNMFVSDKRIFCISICGLHIKAWTTNTFKKVESIWEFLMEWEDSIDDSLACKRLCLRTNLDDIINEKVKIIIHGKVYWIRAKEIDTWEPNLDEENSNFISEDEQFDKDKGHTSGELDGEQNGEQEGEQHREQHEQQHGEQHGEQENMNVEDVNK</sequence>
<proteinExistence type="predicted"/>
<keyword evidence="4" id="KW-0695">RNA-directed DNA polymerase</keyword>
<dbReference type="PANTHER" id="PTHR46148:SF59">
    <property type="entry name" value="NUCLEOTIDYLTRANSFERASE, RIBONUCLEASE H"/>
    <property type="match status" value="1"/>
</dbReference>
<dbReference type="Pfam" id="PF17921">
    <property type="entry name" value="Integrase_H2C2"/>
    <property type="match status" value="1"/>
</dbReference>